<feature type="domain" description="Choline kinase N-terminal" evidence="4">
    <location>
        <begin position="210"/>
        <end position="273"/>
    </location>
</feature>
<dbReference type="InterPro" id="IPR007521">
    <property type="entry name" value="Choline_kin_N"/>
</dbReference>
<dbReference type="GO" id="GO:0005737">
    <property type="term" value="C:cytoplasm"/>
    <property type="evidence" value="ECO:0007669"/>
    <property type="project" value="TreeGrafter"/>
</dbReference>
<dbReference type="OrthoDB" id="10267235at2759"/>
<dbReference type="AlphaFoldDB" id="A0A1L9P6I4"/>
<protein>
    <recommendedName>
        <fullName evidence="4">Choline kinase N-terminal domain-containing protein</fullName>
    </recommendedName>
</protein>
<dbReference type="RefSeq" id="XP_040662902.1">
    <property type="nucleotide sequence ID" value="XM_040805922.1"/>
</dbReference>
<dbReference type="SUPFAM" id="SSF56112">
    <property type="entry name" value="Protein kinase-like (PK-like)"/>
    <property type="match status" value="1"/>
</dbReference>
<dbReference type="GO" id="GO:0004103">
    <property type="term" value="F:choline kinase activity"/>
    <property type="evidence" value="ECO:0007669"/>
    <property type="project" value="TreeGrafter"/>
</dbReference>
<feature type="region of interest" description="Disordered" evidence="3">
    <location>
        <begin position="175"/>
        <end position="240"/>
    </location>
</feature>
<dbReference type="Proteomes" id="UP000184073">
    <property type="component" value="Unassembled WGS sequence"/>
</dbReference>
<evidence type="ECO:0000259" key="4">
    <source>
        <dbReference type="Pfam" id="PF04428"/>
    </source>
</evidence>
<evidence type="ECO:0000313" key="5">
    <source>
        <dbReference type="EMBL" id="OJI97139.1"/>
    </source>
</evidence>
<dbReference type="Gene3D" id="3.90.1200.10">
    <property type="match status" value="1"/>
</dbReference>
<evidence type="ECO:0000256" key="2">
    <source>
        <dbReference type="SAM" id="Coils"/>
    </source>
</evidence>
<name>A0A1L9P6I4_ASPVE</name>
<feature type="region of interest" description="Disordered" evidence="3">
    <location>
        <begin position="667"/>
        <end position="699"/>
    </location>
</feature>
<reference evidence="6" key="1">
    <citation type="journal article" date="2017" name="Genome Biol.">
        <title>Comparative genomics reveals high biological diversity and specific adaptations in the industrially and medically important fungal genus Aspergillus.</title>
        <authorList>
            <person name="de Vries R.P."/>
            <person name="Riley R."/>
            <person name="Wiebenga A."/>
            <person name="Aguilar-Osorio G."/>
            <person name="Amillis S."/>
            <person name="Uchima C.A."/>
            <person name="Anderluh G."/>
            <person name="Asadollahi M."/>
            <person name="Askin M."/>
            <person name="Barry K."/>
            <person name="Battaglia E."/>
            <person name="Bayram O."/>
            <person name="Benocci T."/>
            <person name="Braus-Stromeyer S.A."/>
            <person name="Caldana C."/>
            <person name="Canovas D."/>
            <person name="Cerqueira G.C."/>
            <person name="Chen F."/>
            <person name="Chen W."/>
            <person name="Choi C."/>
            <person name="Clum A."/>
            <person name="Dos Santos R.A."/>
            <person name="Damasio A.R."/>
            <person name="Diallinas G."/>
            <person name="Emri T."/>
            <person name="Fekete E."/>
            <person name="Flipphi M."/>
            <person name="Freyberg S."/>
            <person name="Gallo A."/>
            <person name="Gournas C."/>
            <person name="Habgood R."/>
            <person name="Hainaut M."/>
            <person name="Harispe M.L."/>
            <person name="Henrissat B."/>
            <person name="Hilden K.S."/>
            <person name="Hope R."/>
            <person name="Hossain A."/>
            <person name="Karabika E."/>
            <person name="Karaffa L."/>
            <person name="Karanyi Z."/>
            <person name="Krasevec N."/>
            <person name="Kuo A."/>
            <person name="Kusch H."/>
            <person name="LaButti K."/>
            <person name="Lagendijk E.L."/>
            <person name="Lapidus A."/>
            <person name="Levasseur A."/>
            <person name="Lindquist E."/>
            <person name="Lipzen A."/>
            <person name="Logrieco A.F."/>
            <person name="MacCabe A."/>
            <person name="Maekelae M.R."/>
            <person name="Malavazi I."/>
            <person name="Melin P."/>
            <person name="Meyer V."/>
            <person name="Mielnichuk N."/>
            <person name="Miskei M."/>
            <person name="Molnar A.P."/>
            <person name="Mule G."/>
            <person name="Ngan C.Y."/>
            <person name="Orejas M."/>
            <person name="Orosz E."/>
            <person name="Ouedraogo J.P."/>
            <person name="Overkamp K.M."/>
            <person name="Park H.-S."/>
            <person name="Perrone G."/>
            <person name="Piumi F."/>
            <person name="Punt P.J."/>
            <person name="Ram A.F."/>
            <person name="Ramon A."/>
            <person name="Rauscher S."/>
            <person name="Record E."/>
            <person name="Riano-Pachon D.M."/>
            <person name="Robert V."/>
            <person name="Roehrig J."/>
            <person name="Ruller R."/>
            <person name="Salamov A."/>
            <person name="Salih N.S."/>
            <person name="Samson R.A."/>
            <person name="Sandor E."/>
            <person name="Sanguinetti M."/>
            <person name="Schuetze T."/>
            <person name="Sepcic K."/>
            <person name="Shelest E."/>
            <person name="Sherlock G."/>
            <person name="Sophianopoulou V."/>
            <person name="Squina F.M."/>
            <person name="Sun H."/>
            <person name="Susca A."/>
            <person name="Todd R.B."/>
            <person name="Tsang A."/>
            <person name="Unkles S.E."/>
            <person name="van de Wiele N."/>
            <person name="van Rossen-Uffink D."/>
            <person name="Oliveira J.V."/>
            <person name="Vesth T.C."/>
            <person name="Visser J."/>
            <person name="Yu J.-H."/>
            <person name="Zhou M."/>
            <person name="Andersen M.R."/>
            <person name="Archer D.B."/>
            <person name="Baker S.E."/>
            <person name="Benoit I."/>
            <person name="Brakhage A.A."/>
            <person name="Braus G.H."/>
            <person name="Fischer R."/>
            <person name="Frisvad J.C."/>
            <person name="Goldman G.H."/>
            <person name="Houbraken J."/>
            <person name="Oakley B."/>
            <person name="Pocsi I."/>
            <person name="Scazzocchio C."/>
            <person name="Seiboth B."/>
            <person name="vanKuyk P.A."/>
            <person name="Wortman J."/>
            <person name="Dyer P.S."/>
            <person name="Grigoriev I.V."/>
        </authorList>
    </citation>
    <scope>NUCLEOTIDE SEQUENCE [LARGE SCALE GENOMIC DNA]</scope>
    <source>
        <strain evidence="6">CBS 583.65</strain>
    </source>
</reference>
<comment type="similarity">
    <text evidence="1">Belongs to the choline/ethanolamine kinase family.</text>
</comment>
<keyword evidence="2" id="KW-0175">Coiled coil</keyword>
<evidence type="ECO:0000256" key="3">
    <source>
        <dbReference type="SAM" id="MobiDB-lite"/>
    </source>
</evidence>
<gene>
    <name evidence="5" type="ORF">ASPVEDRAFT_121846</name>
</gene>
<feature type="coiled-coil region" evidence="2">
    <location>
        <begin position="387"/>
        <end position="442"/>
    </location>
</feature>
<organism evidence="5 6">
    <name type="scientific">Aspergillus versicolor CBS 583.65</name>
    <dbReference type="NCBI Taxonomy" id="1036611"/>
    <lineage>
        <taxon>Eukaryota</taxon>
        <taxon>Fungi</taxon>
        <taxon>Dikarya</taxon>
        <taxon>Ascomycota</taxon>
        <taxon>Pezizomycotina</taxon>
        <taxon>Eurotiomycetes</taxon>
        <taxon>Eurotiomycetidae</taxon>
        <taxon>Eurotiales</taxon>
        <taxon>Aspergillaceae</taxon>
        <taxon>Aspergillus</taxon>
        <taxon>Aspergillus subgen. Nidulantes</taxon>
    </lineage>
</organism>
<feature type="compositionally biased region" description="Acidic residues" evidence="3">
    <location>
        <begin position="669"/>
        <end position="682"/>
    </location>
</feature>
<keyword evidence="6" id="KW-1185">Reference proteome</keyword>
<evidence type="ECO:0000313" key="6">
    <source>
        <dbReference type="Proteomes" id="UP000184073"/>
    </source>
</evidence>
<feature type="region of interest" description="Disordered" evidence="3">
    <location>
        <begin position="102"/>
        <end position="147"/>
    </location>
</feature>
<feature type="compositionally biased region" description="Basic residues" evidence="3">
    <location>
        <begin position="183"/>
        <end position="195"/>
    </location>
</feature>
<feature type="region of interest" description="Disordered" evidence="3">
    <location>
        <begin position="1"/>
        <end position="75"/>
    </location>
</feature>
<dbReference type="EMBL" id="KV878125">
    <property type="protein sequence ID" value="OJI97139.1"/>
    <property type="molecule type" value="Genomic_DNA"/>
</dbReference>
<accession>A0A1L9P6I4</accession>
<dbReference type="Pfam" id="PF01633">
    <property type="entry name" value="Choline_kinase"/>
    <property type="match status" value="1"/>
</dbReference>
<dbReference type="InterPro" id="IPR011009">
    <property type="entry name" value="Kinase-like_dom_sf"/>
</dbReference>
<dbReference type="STRING" id="1036611.A0A1L9P6I4"/>
<evidence type="ECO:0000256" key="1">
    <source>
        <dbReference type="ARBA" id="ARBA00038211"/>
    </source>
</evidence>
<dbReference type="PANTHER" id="PTHR22603">
    <property type="entry name" value="CHOLINE/ETHANOALAMINE KINASE"/>
    <property type="match status" value="1"/>
</dbReference>
<dbReference type="Pfam" id="PF04428">
    <property type="entry name" value="Choline_kin_N"/>
    <property type="match status" value="1"/>
</dbReference>
<dbReference type="CDD" id="cd05157">
    <property type="entry name" value="ETNK_euk"/>
    <property type="match status" value="1"/>
</dbReference>
<dbReference type="GeneID" id="63721433"/>
<proteinExistence type="inferred from homology"/>
<dbReference type="GO" id="GO:0006646">
    <property type="term" value="P:phosphatidylethanolamine biosynthetic process"/>
    <property type="evidence" value="ECO:0007669"/>
    <property type="project" value="TreeGrafter"/>
</dbReference>
<dbReference type="GO" id="GO:0004305">
    <property type="term" value="F:ethanolamine kinase activity"/>
    <property type="evidence" value="ECO:0007669"/>
    <property type="project" value="TreeGrafter"/>
</dbReference>
<dbReference type="PANTHER" id="PTHR22603:SF93">
    <property type="entry name" value="RE24176P"/>
    <property type="match status" value="1"/>
</dbReference>
<dbReference type="VEuPathDB" id="FungiDB:ASPVEDRAFT_121846"/>
<sequence length="750" mass="84544">MDSNKPLKGPPTGLEANLPSPAQRPGGDPAPTSDGNATRQRRVSASKPAVRQSLYHTPSASSLNNQASNDQVTREDFERWLKQSEEESRNNLFSQVYEWLSREKSKRKQSSKKPNGSVNGSAIAGDNEGDENNNNDNGGGAPLTRTVSQGSDTALALDGLEKILLHYASRYDSRATSTCSSRRSTRRRPPLKGLRRGSASESDYELDSGTPGVDAVLDNSKTLSYTGGSAESEDGDGDAARVRRAKDREAWIIFKSELLRLTHTLELKGWRKLPMESAAEIDVVRLSGALTNAVYKVTPPQNIPPPKAEDGSYTLVPRRPPPKLLLRIYGPQVDHLIDREKELQILRRLCRKNIGPKVLGTFNNGRFEEYLDARPLTPGELREPSTMKQIAKRMRELHEGIELQEEERENGPRVFHNWDKWVDRCEQVINWLDKEIESAQNESKAACEPWRRRGYVCGVPWPKFRKAVDDYRKWLVTSSGGSQEIKRQLVFAHNDTQYGNLLRMEPSQQSPLLLPENEHKQLVVIDFEYASANTPGLEFANHFTEWCYDYLNAERSWACDNLSYPTPEQQHQFITAYLTHRPGLGSGRFSPSITPLMRPASCPLTMTPLDLNASPELAPQRLMDNIERTQQDTLEADTQFLMRQTRLWRVLNSAQWVAWGIVQAKVPGMDEDNDNDNEDEDIPTPTSATTPTPPTPVDSNIDESDEFDYLAYAQDRALFFWADLVALGIVQRDQLPQSLLEGIEGRMIDY</sequence>
<feature type="compositionally biased region" description="Polar residues" evidence="3">
    <location>
        <begin position="54"/>
        <end position="71"/>
    </location>
</feature>